<name>Q8KBP4_CHLTE</name>
<dbReference type="InterPro" id="IPR036388">
    <property type="entry name" value="WH-like_DNA-bd_sf"/>
</dbReference>
<dbReference type="InterPro" id="IPR015102">
    <property type="entry name" value="Tscrpt_reg_HTH_FeoC"/>
</dbReference>
<organism evidence="2 3">
    <name type="scientific">Chlorobaculum tepidum (strain ATCC 49652 / DSM 12025 / NBRC 103806 / TLS)</name>
    <name type="common">Chlorobium tepidum</name>
    <dbReference type="NCBI Taxonomy" id="194439"/>
    <lineage>
        <taxon>Bacteria</taxon>
        <taxon>Pseudomonadati</taxon>
        <taxon>Chlorobiota</taxon>
        <taxon>Chlorobiia</taxon>
        <taxon>Chlorobiales</taxon>
        <taxon>Chlorobiaceae</taxon>
        <taxon>Chlorobaculum</taxon>
    </lineage>
</organism>
<feature type="domain" description="Transcriptional regulator HTH-type FeoC" evidence="1">
    <location>
        <begin position="37"/>
        <end position="105"/>
    </location>
</feature>
<dbReference type="eggNOG" id="ENOG5033AHD">
    <property type="taxonomic scope" value="Bacteria"/>
</dbReference>
<evidence type="ECO:0000259" key="1">
    <source>
        <dbReference type="Pfam" id="PF09012"/>
    </source>
</evidence>
<gene>
    <name evidence="2" type="ordered locus">CT1741</name>
</gene>
<dbReference type="InterPro" id="IPR036390">
    <property type="entry name" value="WH_DNA-bd_sf"/>
</dbReference>
<dbReference type="KEGG" id="cte:CT1741"/>
<dbReference type="SUPFAM" id="SSF46785">
    <property type="entry name" value="Winged helix' DNA-binding domain"/>
    <property type="match status" value="1"/>
</dbReference>
<dbReference type="Proteomes" id="UP000001007">
    <property type="component" value="Chromosome"/>
</dbReference>
<dbReference type="OrthoDB" id="467062at2"/>
<evidence type="ECO:0000313" key="2">
    <source>
        <dbReference type="EMBL" id="AAM72963.1"/>
    </source>
</evidence>
<evidence type="ECO:0000313" key="3">
    <source>
        <dbReference type="Proteomes" id="UP000001007"/>
    </source>
</evidence>
<dbReference type="EMBL" id="AE006470">
    <property type="protein sequence ID" value="AAM72963.1"/>
    <property type="molecule type" value="Genomic_DNA"/>
</dbReference>
<dbReference type="Gene3D" id="1.10.10.10">
    <property type="entry name" value="Winged helix-like DNA-binding domain superfamily/Winged helix DNA-binding domain"/>
    <property type="match status" value="1"/>
</dbReference>
<dbReference type="AlphaFoldDB" id="Q8KBP4"/>
<dbReference type="Pfam" id="PF09012">
    <property type="entry name" value="FeoC"/>
    <property type="match status" value="1"/>
</dbReference>
<sequence>MIGMIGGRRSQILVSRDFRAAVSQPFSKNHKLFIIMSLTDVREYLQRERSASLKQISSHFKADSSLVESMLDQWILKGRVVVKQRDVFGAACCGKCGGKEHIHYEWVYEWVE</sequence>
<dbReference type="EnsemblBacteria" id="AAM72963">
    <property type="protein sequence ID" value="AAM72963"/>
    <property type="gene ID" value="CT1741"/>
</dbReference>
<dbReference type="STRING" id="194439.CT1741"/>
<dbReference type="HOGENOM" id="CLU_171661_1_0_10"/>
<reference evidence="2 3" key="1">
    <citation type="journal article" date="2002" name="Proc. Natl. Acad. Sci. U.S.A.">
        <title>The complete genome sequence of Chlorobium tepidum TLS, a photosynthetic, anaerobic, green-sulfur bacterium.</title>
        <authorList>
            <person name="Eisen J.A."/>
            <person name="Nelson K.E."/>
            <person name="Paulsen I.T."/>
            <person name="Heidelberg J.F."/>
            <person name="Wu M."/>
            <person name="Dodson R.J."/>
            <person name="Deboy R."/>
            <person name="Gwinn M.L."/>
            <person name="Nelson W.C."/>
            <person name="Haft D.H."/>
            <person name="Hickey E.K."/>
            <person name="Peterson J.D."/>
            <person name="Durkin A.S."/>
            <person name="Kolonay J.L."/>
            <person name="Yang F."/>
            <person name="Holt I."/>
            <person name="Umayam L.A."/>
            <person name="Mason T."/>
            <person name="Brenner M."/>
            <person name="Shea T.P."/>
            <person name="Parksey D."/>
            <person name="Nierman W.C."/>
            <person name="Feldblyum T.V."/>
            <person name="Hansen C.L."/>
            <person name="Craven M.B."/>
            <person name="Radune D."/>
            <person name="Vamathevan J."/>
            <person name="Khouri H."/>
            <person name="White O."/>
            <person name="Gruber T.M."/>
            <person name="Ketchum K.A."/>
            <person name="Venter J.C."/>
            <person name="Tettelin H."/>
            <person name="Bryant D.A."/>
            <person name="Fraser C.M."/>
        </authorList>
    </citation>
    <scope>NUCLEOTIDE SEQUENCE [LARGE SCALE GENOMIC DNA]</scope>
    <source>
        <strain evidence="3">ATCC 49652 / DSM 12025 / NBRC 103806 / TLS</strain>
    </source>
</reference>
<proteinExistence type="predicted"/>
<protein>
    <recommendedName>
        <fullName evidence="1">Transcriptional regulator HTH-type FeoC domain-containing protein</fullName>
    </recommendedName>
</protein>
<accession>Q8KBP4</accession>
<keyword evidence="3" id="KW-1185">Reference proteome</keyword>